<comment type="caution">
    <text evidence="1">The sequence shown here is derived from an EMBL/GenBank/DDBJ whole genome shotgun (WGS) entry which is preliminary data.</text>
</comment>
<dbReference type="Proteomes" id="UP000276133">
    <property type="component" value="Unassembled WGS sequence"/>
</dbReference>
<organism evidence="1 2">
    <name type="scientific">Brachionus plicatilis</name>
    <name type="common">Marine rotifer</name>
    <name type="synonym">Brachionus muelleri</name>
    <dbReference type="NCBI Taxonomy" id="10195"/>
    <lineage>
        <taxon>Eukaryota</taxon>
        <taxon>Metazoa</taxon>
        <taxon>Spiralia</taxon>
        <taxon>Gnathifera</taxon>
        <taxon>Rotifera</taxon>
        <taxon>Eurotatoria</taxon>
        <taxon>Monogononta</taxon>
        <taxon>Pseudotrocha</taxon>
        <taxon>Ploima</taxon>
        <taxon>Brachionidae</taxon>
        <taxon>Brachionus</taxon>
    </lineage>
</organism>
<name>A0A3M7QHT0_BRAPC</name>
<keyword evidence="2" id="KW-1185">Reference proteome</keyword>
<accession>A0A3M7QHT0</accession>
<proteinExistence type="predicted"/>
<dbReference type="EMBL" id="REGN01006168">
    <property type="protein sequence ID" value="RNA10525.1"/>
    <property type="molecule type" value="Genomic_DNA"/>
</dbReference>
<evidence type="ECO:0000313" key="1">
    <source>
        <dbReference type="EMBL" id="RNA10525.1"/>
    </source>
</evidence>
<protein>
    <submittedName>
        <fullName evidence="1">Uncharacterized protein</fullName>
    </submittedName>
</protein>
<gene>
    <name evidence="1" type="ORF">BpHYR1_022831</name>
</gene>
<sequence>MRILFLSRIDWISEFMSLYKRRKLGIELTNRADSLLFKCLKDKLVIEYPLFLRLCTAPLLSPTQRFDPVESKHMA</sequence>
<dbReference type="AlphaFoldDB" id="A0A3M7QHT0"/>
<reference evidence="1 2" key="1">
    <citation type="journal article" date="2018" name="Sci. Rep.">
        <title>Genomic signatures of local adaptation to the degree of environmental predictability in rotifers.</title>
        <authorList>
            <person name="Franch-Gras L."/>
            <person name="Hahn C."/>
            <person name="Garcia-Roger E.M."/>
            <person name="Carmona M.J."/>
            <person name="Serra M."/>
            <person name="Gomez A."/>
        </authorList>
    </citation>
    <scope>NUCLEOTIDE SEQUENCE [LARGE SCALE GENOMIC DNA]</scope>
    <source>
        <strain evidence="1">HYR1</strain>
    </source>
</reference>
<evidence type="ECO:0000313" key="2">
    <source>
        <dbReference type="Proteomes" id="UP000276133"/>
    </source>
</evidence>